<comment type="caution">
    <text evidence="11">The sequence shown here is derived from an EMBL/GenBank/DDBJ whole genome shotgun (WGS) entry which is preliminary data.</text>
</comment>
<dbReference type="Proteomes" id="UP000003157">
    <property type="component" value="Unassembled WGS sequence"/>
</dbReference>
<dbReference type="InterPro" id="IPR051088">
    <property type="entry name" value="PTS_Sugar-EIIC/EIIB"/>
</dbReference>
<keyword evidence="12" id="KW-1185">Reference proteome</keyword>
<evidence type="ECO:0000256" key="3">
    <source>
        <dbReference type="ARBA" id="ARBA00022475"/>
    </source>
</evidence>
<evidence type="ECO:0000256" key="7">
    <source>
        <dbReference type="ARBA" id="ARBA00023136"/>
    </source>
</evidence>
<dbReference type="InterPro" id="IPR004501">
    <property type="entry name" value="PTS_EIIC_3"/>
</dbReference>
<dbReference type="GO" id="GO:1901264">
    <property type="term" value="P:carbohydrate derivative transport"/>
    <property type="evidence" value="ECO:0007669"/>
    <property type="project" value="TreeGrafter"/>
</dbReference>
<dbReference type="InterPro" id="IPR004796">
    <property type="entry name" value="PTS_IIC_cello"/>
</dbReference>
<feature type="transmembrane region" description="Helical" evidence="9">
    <location>
        <begin position="216"/>
        <end position="241"/>
    </location>
</feature>
<dbReference type="RefSeq" id="WP_008787913.1">
    <property type="nucleotide sequence ID" value="NZ_AKCB01000001.1"/>
</dbReference>
<dbReference type="OrthoDB" id="1641940at2"/>
<dbReference type="PIRSF" id="PIRSF006351">
    <property type="entry name" value="PTS_EIIC-Cellobiose"/>
    <property type="match status" value="1"/>
</dbReference>
<feature type="domain" description="PTS EIIC type-3" evidence="10">
    <location>
        <begin position="8"/>
        <end position="407"/>
    </location>
</feature>
<evidence type="ECO:0000256" key="6">
    <source>
        <dbReference type="ARBA" id="ARBA00022989"/>
    </source>
</evidence>
<dbReference type="eggNOG" id="COG1455">
    <property type="taxonomic scope" value="Bacteria"/>
</dbReference>
<feature type="transmembrane region" description="Helical" evidence="9">
    <location>
        <begin position="282"/>
        <end position="303"/>
    </location>
</feature>
<dbReference type="InterPro" id="IPR003352">
    <property type="entry name" value="PTS_EIIC"/>
</dbReference>
<evidence type="ECO:0000313" key="12">
    <source>
        <dbReference type="Proteomes" id="UP000003157"/>
    </source>
</evidence>
<dbReference type="GO" id="GO:0008982">
    <property type="term" value="F:protein-N(PI)-phosphohistidine-sugar phosphotransferase activity"/>
    <property type="evidence" value="ECO:0007669"/>
    <property type="project" value="UniProtKB-UniRule"/>
</dbReference>
<evidence type="ECO:0000256" key="5">
    <source>
        <dbReference type="ARBA" id="ARBA00022692"/>
    </source>
</evidence>
<name>E7G7Q9_9FIRM</name>
<dbReference type="EMBL" id="ADKX01000012">
    <property type="protein sequence ID" value="EFW05830.1"/>
    <property type="molecule type" value="Genomic_DNA"/>
</dbReference>
<evidence type="ECO:0000313" key="11">
    <source>
        <dbReference type="EMBL" id="EFW05830.1"/>
    </source>
</evidence>
<feature type="transmembrane region" description="Helical" evidence="9">
    <location>
        <begin position="27"/>
        <end position="51"/>
    </location>
</feature>
<comment type="subcellular location">
    <subcellularLocation>
        <location evidence="1">Cell membrane</location>
        <topology evidence="1">Multi-pass membrane protein</topology>
    </subcellularLocation>
</comment>
<feature type="transmembrane region" description="Helical" evidence="9">
    <location>
        <begin position="310"/>
        <end position="329"/>
    </location>
</feature>
<feature type="transmembrane region" description="Helical" evidence="9">
    <location>
        <begin position="176"/>
        <end position="196"/>
    </location>
</feature>
<organism evidence="11 12">
    <name type="scientific">Coprobacillus cateniformis</name>
    <dbReference type="NCBI Taxonomy" id="100884"/>
    <lineage>
        <taxon>Bacteria</taxon>
        <taxon>Bacillati</taxon>
        <taxon>Bacillota</taxon>
        <taxon>Erysipelotrichia</taxon>
        <taxon>Erysipelotrichales</taxon>
        <taxon>Coprobacillaceae</taxon>
        <taxon>Coprobacillus</taxon>
    </lineage>
</organism>
<dbReference type="GO" id="GO:0005886">
    <property type="term" value="C:plasma membrane"/>
    <property type="evidence" value="ECO:0007669"/>
    <property type="project" value="UniProtKB-SubCell"/>
</dbReference>
<feature type="transmembrane region" description="Helical" evidence="9">
    <location>
        <begin position="139"/>
        <end position="156"/>
    </location>
</feature>
<keyword evidence="6 9" id="KW-1133">Transmembrane helix</keyword>
<dbReference type="AlphaFoldDB" id="E7G7Q9"/>
<accession>E7G7Q9</accession>
<dbReference type="NCBIfam" id="TIGR00410">
    <property type="entry name" value="lacE"/>
    <property type="match status" value="1"/>
</dbReference>
<protein>
    <recommendedName>
        <fullName evidence="8">Permease IIC component</fullName>
    </recommendedName>
</protein>
<dbReference type="STRING" id="100884.GCA_000269565_00906"/>
<dbReference type="GeneID" id="78228792"/>
<sequence>MKEKFSLWLDKFAGIAQKFSSFTAIKAITNGFMIAMPFIMVGSICTLINSIPYDPYTKFLTDTGLNNLLNTANQFTMGIVALIVAFSVAYNFTIEKGQSNGVAAGFVSVCCFLISNPMVALENGSLTINISTLGSSNMFTGIIVGLLSSLIFTYLVDRGFTIKMPESVPPETMKAFLSLIPAFAVIIIFSIINYGFGMTSFGSVSNMITQLIQTPLMGFGGTVWTLMLFYLLSNAVWFAGIHGIVVMSVLEPILITLDMQNVAAVEAGSAAVSIIGNNFKNVYAGMSGAGITIGLAILMMFFARSKRYKTVGKISLVPGLFCINEPVIFGTPIMFNVVMIIPFICLPILSIALAYGLTSIGVLPILSGVQLPWSTPCILLGFLLGGWRVALYQIFLIGLSVLIYYPFFKKIDNQAYIEETNV</sequence>
<evidence type="ECO:0000256" key="9">
    <source>
        <dbReference type="SAM" id="Phobius"/>
    </source>
</evidence>
<reference evidence="11 12" key="1">
    <citation type="submission" date="2010-12" db="EMBL/GenBank/DDBJ databases">
        <title>The Genome Sequence of Coprobacillus sp. strain 29_1.</title>
        <authorList>
            <consortium name="The Broad Institute Genome Sequencing Platform"/>
            <person name="Earl A."/>
            <person name="Ward D."/>
            <person name="Feldgarden M."/>
            <person name="Gevers D."/>
            <person name="Daigneault M."/>
            <person name="Sibley C.D."/>
            <person name="White A."/>
            <person name="Strauss J."/>
            <person name="Allen-Vercoe E."/>
            <person name="Young S.K."/>
            <person name="Zeng Q."/>
            <person name="Gargeya S."/>
            <person name="Fitzgerald M."/>
            <person name="Haas B."/>
            <person name="Abouelleil A."/>
            <person name="Alvarado L."/>
            <person name="Arachchi H.M."/>
            <person name="Berlin A."/>
            <person name="Brown A."/>
            <person name="Chapman S.B."/>
            <person name="Chen Z."/>
            <person name="Dunbar C."/>
            <person name="Freedman E."/>
            <person name="Gearin G."/>
            <person name="Gellesch M."/>
            <person name="Goldberg J."/>
            <person name="Griggs A."/>
            <person name="Gujja S."/>
            <person name="Heilman E."/>
            <person name="Heiman D."/>
            <person name="Howarth C."/>
            <person name="Larson L."/>
            <person name="Lui A."/>
            <person name="MacDonald P.J.P."/>
            <person name="Mehta T."/>
            <person name="Montmayeur A."/>
            <person name="Murphy C."/>
            <person name="Neiman D."/>
            <person name="Pearson M."/>
            <person name="Priest M."/>
            <person name="Roberts A."/>
            <person name="Saif S."/>
            <person name="Shea T."/>
            <person name="Shenoy N."/>
            <person name="Sisk P."/>
            <person name="Stolte C."/>
            <person name="Sykes S."/>
            <person name="White J."/>
            <person name="Yandava C."/>
            <person name="Nusbaum C."/>
            <person name="Birren B."/>
        </authorList>
    </citation>
    <scope>NUCLEOTIDE SEQUENCE [LARGE SCALE GENOMIC DNA]</scope>
    <source>
        <strain evidence="11 12">29_1</strain>
    </source>
</reference>
<feature type="transmembrane region" description="Helical" evidence="9">
    <location>
        <begin position="335"/>
        <end position="355"/>
    </location>
</feature>
<proteinExistence type="predicted"/>
<evidence type="ECO:0000256" key="2">
    <source>
        <dbReference type="ARBA" id="ARBA00022448"/>
    </source>
</evidence>
<dbReference type="PROSITE" id="PS51105">
    <property type="entry name" value="PTS_EIIC_TYPE_3"/>
    <property type="match status" value="1"/>
</dbReference>
<evidence type="ECO:0000256" key="4">
    <source>
        <dbReference type="ARBA" id="ARBA00022597"/>
    </source>
</evidence>
<dbReference type="GO" id="GO:0009401">
    <property type="term" value="P:phosphoenolpyruvate-dependent sugar phosphotransferase system"/>
    <property type="evidence" value="ECO:0007669"/>
    <property type="project" value="InterPro"/>
</dbReference>
<keyword evidence="5 9" id="KW-0812">Transmembrane</keyword>
<comment type="function">
    <text evidence="8">The phosphoenolpyruvate-dependent sugar phosphotransferase system (PTS), a major carbohydrate active -transport system, catalyzes the phosphorylation of incoming sugar substrates concomitant with their translocation across the cell membrane.</text>
</comment>
<evidence type="ECO:0000256" key="1">
    <source>
        <dbReference type="ARBA" id="ARBA00004651"/>
    </source>
</evidence>
<feature type="transmembrane region" description="Helical" evidence="9">
    <location>
        <begin position="390"/>
        <end position="408"/>
    </location>
</feature>
<dbReference type="Pfam" id="PF02378">
    <property type="entry name" value="PTS_EIIC"/>
    <property type="match status" value="1"/>
</dbReference>
<feature type="transmembrane region" description="Helical" evidence="9">
    <location>
        <begin position="71"/>
        <end position="90"/>
    </location>
</feature>
<dbReference type="HOGENOM" id="CLU_029688_1_0_9"/>
<feature type="transmembrane region" description="Helical" evidence="9">
    <location>
        <begin position="362"/>
        <end position="384"/>
    </location>
</feature>
<keyword evidence="4 8" id="KW-0762">Sugar transport</keyword>
<evidence type="ECO:0000259" key="10">
    <source>
        <dbReference type="PROSITE" id="PS51105"/>
    </source>
</evidence>
<feature type="transmembrane region" description="Helical" evidence="9">
    <location>
        <begin position="102"/>
        <end position="119"/>
    </location>
</feature>
<keyword evidence="3 8" id="KW-1003">Cell membrane</keyword>
<gene>
    <name evidence="11" type="ORF">HMPREF9488_00797</name>
</gene>
<evidence type="ECO:0000256" key="8">
    <source>
        <dbReference type="PIRNR" id="PIRNR006351"/>
    </source>
</evidence>
<dbReference type="PANTHER" id="PTHR33989">
    <property type="match status" value="1"/>
</dbReference>
<dbReference type="PANTHER" id="PTHR33989:SF4">
    <property type="entry name" value="PTS SYSTEM N,N'-DIACETYLCHITOBIOSE-SPECIFIC EIIC COMPONENT"/>
    <property type="match status" value="1"/>
</dbReference>
<keyword evidence="7 8" id="KW-0472">Membrane</keyword>
<keyword evidence="2 8" id="KW-0813">Transport</keyword>